<evidence type="ECO:0000313" key="2">
    <source>
        <dbReference type="Proteomes" id="UP000712281"/>
    </source>
</evidence>
<protein>
    <submittedName>
        <fullName evidence="1">Uncharacterized protein</fullName>
    </submittedName>
</protein>
<sequence>MKRAICNRVWRFFFFASLELRLRLCYTQLVLLRRSTATARVFFSTGTTTLSRLRLETALVPAVLAVTVRER</sequence>
<dbReference type="EMBL" id="QGKW02002005">
    <property type="protein sequence ID" value="KAF2541173.1"/>
    <property type="molecule type" value="Genomic_DNA"/>
</dbReference>
<dbReference type="Proteomes" id="UP000712281">
    <property type="component" value="Unassembled WGS sequence"/>
</dbReference>
<evidence type="ECO:0000313" key="1">
    <source>
        <dbReference type="EMBL" id="KAF2541173.1"/>
    </source>
</evidence>
<organism evidence="1 2">
    <name type="scientific">Brassica cretica</name>
    <name type="common">Mustard</name>
    <dbReference type="NCBI Taxonomy" id="69181"/>
    <lineage>
        <taxon>Eukaryota</taxon>
        <taxon>Viridiplantae</taxon>
        <taxon>Streptophyta</taxon>
        <taxon>Embryophyta</taxon>
        <taxon>Tracheophyta</taxon>
        <taxon>Spermatophyta</taxon>
        <taxon>Magnoliopsida</taxon>
        <taxon>eudicotyledons</taxon>
        <taxon>Gunneridae</taxon>
        <taxon>Pentapetalae</taxon>
        <taxon>rosids</taxon>
        <taxon>malvids</taxon>
        <taxon>Brassicales</taxon>
        <taxon>Brassicaceae</taxon>
        <taxon>Brassiceae</taxon>
        <taxon>Brassica</taxon>
    </lineage>
</organism>
<comment type="caution">
    <text evidence="1">The sequence shown here is derived from an EMBL/GenBank/DDBJ whole genome shotgun (WGS) entry which is preliminary data.</text>
</comment>
<dbReference type="AlphaFoldDB" id="A0A8S9G599"/>
<proteinExistence type="predicted"/>
<gene>
    <name evidence="1" type="ORF">F2Q68_00031881</name>
</gene>
<accession>A0A8S9G599</accession>
<name>A0A8S9G599_BRACR</name>
<reference evidence="1" key="1">
    <citation type="submission" date="2019-12" db="EMBL/GenBank/DDBJ databases">
        <title>Genome sequencing and annotation of Brassica cretica.</title>
        <authorList>
            <person name="Studholme D.J."/>
            <person name="Sarris P.F."/>
        </authorList>
    </citation>
    <scope>NUCLEOTIDE SEQUENCE</scope>
    <source>
        <strain evidence="1">PFS-001/15</strain>
        <tissue evidence="1">Leaf</tissue>
    </source>
</reference>